<protein>
    <recommendedName>
        <fullName evidence="3">Excreted virulence factor EspC, type VII ESX diderm</fullName>
    </recommendedName>
</protein>
<reference evidence="1 2" key="1">
    <citation type="submission" date="2020-05" db="EMBL/GenBank/DDBJ databases">
        <title>Whole genome shotgun sequence of Streptomyces microflavus NBRC 13062.</title>
        <authorList>
            <person name="Komaki H."/>
            <person name="Tamura T."/>
        </authorList>
    </citation>
    <scope>NUCLEOTIDE SEQUENCE [LARGE SCALE GENOMIC DNA]</scope>
    <source>
        <strain evidence="1 2">NBRC 13062</strain>
    </source>
</reference>
<evidence type="ECO:0000313" key="2">
    <source>
        <dbReference type="Proteomes" id="UP000498740"/>
    </source>
</evidence>
<dbReference type="AlphaFoldDB" id="A0A7J0CHA2"/>
<gene>
    <name evidence="1" type="ORF">Smic_04390</name>
</gene>
<organism evidence="1 2">
    <name type="scientific">Streptomyces microflavus</name>
    <name type="common">Streptomyces lipmanii</name>
    <dbReference type="NCBI Taxonomy" id="1919"/>
    <lineage>
        <taxon>Bacteria</taxon>
        <taxon>Bacillati</taxon>
        <taxon>Actinomycetota</taxon>
        <taxon>Actinomycetes</taxon>
        <taxon>Kitasatosporales</taxon>
        <taxon>Streptomycetaceae</taxon>
        <taxon>Streptomyces</taxon>
    </lineage>
</organism>
<proteinExistence type="predicted"/>
<name>A0A7J0CHA2_STRMI</name>
<comment type="caution">
    <text evidence="1">The sequence shown here is derived from an EMBL/GenBank/DDBJ whole genome shotgun (WGS) entry which is preliminary data.</text>
</comment>
<evidence type="ECO:0008006" key="3">
    <source>
        <dbReference type="Google" id="ProtNLM"/>
    </source>
</evidence>
<accession>A0A7J0CHA2</accession>
<evidence type="ECO:0000313" key="1">
    <source>
        <dbReference type="EMBL" id="GFN01883.1"/>
    </source>
</evidence>
<sequence length="98" mass="10796">MARIRIPGDELAEAIDMLRAIQDRIGRTATLESVGSGDDVGDGSLRDAVYGFDNAWRAGQERVRENADAFRETVEGILYNFGDTDDQLGRQLTDPPPQ</sequence>
<dbReference type="Proteomes" id="UP000498740">
    <property type="component" value="Unassembled WGS sequence"/>
</dbReference>
<dbReference type="EMBL" id="BLWD01000001">
    <property type="protein sequence ID" value="GFN01883.1"/>
    <property type="molecule type" value="Genomic_DNA"/>
</dbReference>
<dbReference type="RefSeq" id="WP_032755555.1">
    <property type="nucleotide sequence ID" value="NZ_BMUG01000008.1"/>
</dbReference>